<reference evidence="4 5" key="1">
    <citation type="submission" date="2018-08" db="EMBL/GenBank/DDBJ databases">
        <title>Aphanomyces genome sequencing and annotation.</title>
        <authorList>
            <person name="Minardi D."/>
            <person name="Oidtmann B."/>
            <person name="Van Der Giezen M."/>
            <person name="Studholme D.J."/>
        </authorList>
    </citation>
    <scope>NUCLEOTIDE SEQUENCE [LARGE SCALE GENOMIC DNA]</scope>
    <source>
        <strain evidence="3 4">Da</strain>
        <strain evidence="2 5">Sv</strain>
    </source>
</reference>
<evidence type="ECO:0000256" key="1">
    <source>
        <dbReference type="SAM" id="MobiDB-lite"/>
    </source>
</evidence>
<feature type="compositionally biased region" description="Basic and acidic residues" evidence="1">
    <location>
        <begin position="100"/>
        <end position="109"/>
    </location>
</feature>
<feature type="region of interest" description="Disordered" evidence="1">
    <location>
        <begin position="78"/>
        <end position="109"/>
    </location>
</feature>
<name>A0A3R6WPP7_APHAT</name>
<evidence type="ECO:0000313" key="5">
    <source>
        <dbReference type="Proteomes" id="UP000285712"/>
    </source>
</evidence>
<dbReference type="EMBL" id="QUTG01004840">
    <property type="protein sequence ID" value="RHY87041.1"/>
    <property type="molecule type" value="Genomic_DNA"/>
</dbReference>
<feature type="region of interest" description="Disordered" evidence="1">
    <location>
        <begin position="135"/>
        <end position="178"/>
    </location>
</feature>
<dbReference type="Proteomes" id="UP000285712">
    <property type="component" value="Unassembled WGS sequence"/>
</dbReference>
<evidence type="ECO:0000313" key="4">
    <source>
        <dbReference type="Proteomes" id="UP000285430"/>
    </source>
</evidence>
<evidence type="ECO:0000313" key="3">
    <source>
        <dbReference type="EMBL" id="RHZ29515.1"/>
    </source>
</evidence>
<proteinExistence type="predicted"/>
<evidence type="ECO:0000313" key="2">
    <source>
        <dbReference type="EMBL" id="RHY87041.1"/>
    </source>
</evidence>
<dbReference type="AlphaFoldDB" id="A0A3R6WPP7"/>
<comment type="caution">
    <text evidence="2">The sequence shown here is derived from an EMBL/GenBank/DDBJ whole genome shotgun (WGS) entry which is preliminary data.</text>
</comment>
<accession>A0A3R6WPP7</accession>
<dbReference type="EMBL" id="QUTH01001724">
    <property type="protein sequence ID" value="RHZ29515.1"/>
    <property type="molecule type" value="Genomic_DNA"/>
</dbReference>
<sequence length="517" mass="57226">MRESDPLTQYLNAVYDVHEATTVILDTTPLPTRPAPPLHQVRRPQTARQFRTTTSASRHILPNNLPCHSTMLHRPTVKSVRPQTARPDIGRGPSVATVHDATKAEKAEQKHIRRRLDAFLIGDKAHAHRVFVGVAPEPGQQRHNNDDNDNTESHKQPPHTKPPQHVQRIRQPPRRHPTPVAAKATNVAFVSHARHVRPASREESFVYNFNPSERMIAFQANAHLSSDETMAAAAEMTPVAKLSRRLERHVSVRRAHDRFMTKGGSPPPLHHHDGHYVLGRGTNLIHSPSRIQHGYQPTCKATSHTLNTVRSTQWLHPSDSHATLATVDSATSLHHLRQPCGGGGMKRQPSVVGMTLGASPTRSALKPPSHGATLQDGIPRGMMKRQSSVTALRSRQANSVAEVVQARTKARQIKNRRRLKSGAQYVEEYRDAVAKQRAEHAATATEAHHPTSITTEDDIASQIKYSHMVDGLELWRKHVLSTGLPSSFGAGDDAAPTSVLRMRPRSAGVTRVKPSMF</sequence>
<organism evidence="2 5">
    <name type="scientific">Aphanomyces astaci</name>
    <name type="common">Crayfish plague agent</name>
    <dbReference type="NCBI Taxonomy" id="112090"/>
    <lineage>
        <taxon>Eukaryota</taxon>
        <taxon>Sar</taxon>
        <taxon>Stramenopiles</taxon>
        <taxon>Oomycota</taxon>
        <taxon>Saprolegniomycetes</taxon>
        <taxon>Saprolegniales</taxon>
        <taxon>Verrucalvaceae</taxon>
        <taxon>Aphanomyces</taxon>
    </lineage>
</organism>
<dbReference type="Proteomes" id="UP000285430">
    <property type="component" value="Unassembled WGS sequence"/>
</dbReference>
<protein>
    <submittedName>
        <fullName evidence="2">Uncharacterized protein</fullName>
    </submittedName>
</protein>
<gene>
    <name evidence="2" type="ORF">DYB35_011288</name>
    <name evidence="3" type="ORF">DYB37_011470</name>
</gene>
<feature type="compositionally biased region" description="Basic residues" evidence="1">
    <location>
        <begin position="167"/>
        <end position="177"/>
    </location>
</feature>
<feature type="compositionally biased region" description="Basic and acidic residues" evidence="1">
    <location>
        <begin position="143"/>
        <end position="155"/>
    </location>
</feature>